<keyword evidence="2" id="KW-1133">Transmembrane helix</keyword>
<gene>
    <name evidence="4" type="ORF">OJAG_31290</name>
</gene>
<dbReference type="GO" id="GO:0016787">
    <property type="term" value="F:hydrolase activity"/>
    <property type="evidence" value="ECO:0007669"/>
    <property type="project" value="UniProtKB-KW"/>
</dbReference>
<dbReference type="PATRIC" id="fig|43678.3.peg.3286"/>
<evidence type="ECO:0000259" key="3">
    <source>
        <dbReference type="Pfam" id="PF12695"/>
    </source>
</evidence>
<feature type="transmembrane region" description="Helical" evidence="2">
    <location>
        <begin position="113"/>
        <end position="132"/>
    </location>
</feature>
<evidence type="ECO:0000313" key="4">
    <source>
        <dbReference type="EMBL" id="KZM34297.1"/>
    </source>
</evidence>
<dbReference type="SUPFAM" id="SSF53474">
    <property type="entry name" value="alpha/beta-Hydrolases"/>
    <property type="match status" value="1"/>
</dbReference>
<keyword evidence="4" id="KW-0378">Hydrolase</keyword>
<evidence type="ECO:0000313" key="5">
    <source>
        <dbReference type="Proteomes" id="UP000076447"/>
    </source>
</evidence>
<protein>
    <submittedName>
        <fullName evidence="4">Alpha/beta hydrolase family protein</fullName>
    </submittedName>
</protein>
<feature type="domain" description="Alpha/beta hydrolase fold-5" evidence="3">
    <location>
        <begin position="173"/>
        <end position="332"/>
    </location>
</feature>
<feature type="transmembrane region" description="Helical" evidence="2">
    <location>
        <begin position="39"/>
        <end position="57"/>
    </location>
</feature>
<accession>A0A161XCG8</accession>
<dbReference type="AlphaFoldDB" id="A0A161XCG8"/>
<feature type="transmembrane region" description="Helical" evidence="2">
    <location>
        <begin position="69"/>
        <end position="92"/>
    </location>
</feature>
<evidence type="ECO:0000256" key="1">
    <source>
        <dbReference type="SAM" id="MobiDB-lite"/>
    </source>
</evidence>
<keyword evidence="2" id="KW-0812">Transmembrane</keyword>
<organism evidence="4 5">
    <name type="scientific">Oerskovia enterophila</name>
    <dbReference type="NCBI Taxonomy" id="43678"/>
    <lineage>
        <taxon>Bacteria</taxon>
        <taxon>Bacillati</taxon>
        <taxon>Actinomycetota</taxon>
        <taxon>Actinomycetes</taxon>
        <taxon>Micrococcales</taxon>
        <taxon>Cellulomonadaceae</taxon>
        <taxon>Oerskovia</taxon>
    </lineage>
</organism>
<name>A0A161XCG8_9CELL</name>
<sequence>MGVVEKYGAPVNTSSAASGAEADRPVPPRASPAATLGRLLLVVLGVALVAAPVWVVATTGDTVRHQHWALAAVLGASVVAGLLILAVALLGARRRDRGPSPRRPRARRILRGVAVGIGIAVLVVLAAAVVWLRPFPATAPALAALESDGSVEVRDEAGWIAFVPRDGAATTGLVYSPGARVDVRATAAVLRPLAEAGYLVVALKEPLGIAFTSPNQSASAMAAFDEVDTWAVGGHSLGGVVASSFAAAHDDEVTGLLLHASYPSGDMSTADVEVTSVWGSRDGLTTPDKIEASRADLPATTEFVEVPGGVHAFFADYGEQPGDGQPATSRADAQAQIVEASIGALDRLGVPSP</sequence>
<dbReference type="Gene3D" id="3.40.50.1820">
    <property type="entry name" value="alpha/beta hydrolase"/>
    <property type="match status" value="1"/>
</dbReference>
<evidence type="ECO:0000256" key="2">
    <source>
        <dbReference type="SAM" id="Phobius"/>
    </source>
</evidence>
<dbReference type="InterPro" id="IPR029059">
    <property type="entry name" value="AB_hydrolase_5"/>
</dbReference>
<keyword evidence="2" id="KW-0472">Membrane</keyword>
<proteinExistence type="predicted"/>
<feature type="region of interest" description="Disordered" evidence="1">
    <location>
        <begin position="1"/>
        <end position="27"/>
    </location>
</feature>
<dbReference type="EMBL" id="LRIE01000081">
    <property type="protein sequence ID" value="KZM34297.1"/>
    <property type="molecule type" value="Genomic_DNA"/>
</dbReference>
<dbReference type="STRING" id="43678.OJAG_31290"/>
<dbReference type="Proteomes" id="UP000076447">
    <property type="component" value="Unassembled WGS sequence"/>
</dbReference>
<reference evidence="4 5" key="1">
    <citation type="submission" date="2016-01" db="EMBL/GenBank/DDBJ databases">
        <title>Genome sequence of Oerskovia enterophila VJag, an agar and cellulose degrading bacterium.</title>
        <authorList>
            <person name="Poehlein A."/>
            <person name="Jag V."/>
            <person name="Bengelsdorf F."/>
            <person name="Duerre P."/>
            <person name="Daniel R."/>
        </authorList>
    </citation>
    <scope>NUCLEOTIDE SEQUENCE [LARGE SCALE GENOMIC DNA]</scope>
    <source>
        <strain evidence="4 5">VJag</strain>
    </source>
</reference>
<dbReference type="InterPro" id="IPR029058">
    <property type="entry name" value="AB_hydrolase_fold"/>
</dbReference>
<dbReference type="Pfam" id="PF12695">
    <property type="entry name" value="Abhydrolase_5"/>
    <property type="match status" value="1"/>
</dbReference>
<comment type="caution">
    <text evidence="4">The sequence shown here is derived from an EMBL/GenBank/DDBJ whole genome shotgun (WGS) entry which is preliminary data.</text>
</comment>